<evidence type="ECO:0000256" key="1">
    <source>
        <dbReference type="ARBA" id="ARBA00001946"/>
    </source>
</evidence>
<evidence type="ECO:0000256" key="6">
    <source>
        <dbReference type="ARBA" id="ARBA00022801"/>
    </source>
</evidence>
<dbReference type="SUPFAM" id="SSF56784">
    <property type="entry name" value="HAD-like"/>
    <property type="match status" value="1"/>
</dbReference>
<evidence type="ECO:0000313" key="9">
    <source>
        <dbReference type="EMBL" id="GAH24533.1"/>
    </source>
</evidence>
<comment type="caution">
    <text evidence="9">The sequence shown here is derived from an EMBL/GenBank/DDBJ whole genome shotgun (WGS) entry which is preliminary data.</text>
</comment>
<evidence type="ECO:0000256" key="8">
    <source>
        <dbReference type="ARBA" id="ARBA00023299"/>
    </source>
</evidence>
<keyword evidence="8" id="KW-0718">Serine biosynthesis</keyword>
<name>X1FUU9_9ZZZZ</name>
<dbReference type="GO" id="GO:0036424">
    <property type="term" value="F:L-phosphoserine phosphatase activity"/>
    <property type="evidence" value="ECO:0007669"/>
    <property type="project" value="TreeGrafter"/>
</dbReference>
<dbReference type="EMBL" id="BARU01003517">
    <property type="protein sequence ID" value="GAH24533.1"/>
    <property type="molecule type" value="Genomic_DNA"/>
</dbReference>
<gene>
    <name evidence="9" type="ORF">S03H2_07574</name>
</gene>
<dbReference type="EC" id="3.1.3.3" evidence="3"/>
<dbReference type="InterPro" id="IPR023214">
    <property type="entry name" value="HAD_sf"/>
</dbReference>
<organism evidence="9">
    <name type="scientific">marine sediment metagenome</name>
    <dbReference type="NCBI Taxonomy" id="412755"/>
    <lineage>
        <taxon>unclassified sequences</taxon>
        <taxon>metagenomes</taxon>
        <taxon>ecological metagenomes</taxon>
    </lineage>
</organism>
<sequence>DMGFLLLDSFASDDWRRLLTEYREGRMSIGRFNTRAFAMVKADRQTLLKFVRSRVKIRAGFHELLDCCRRKGFRFVIVSNGLVFYIEAILGDIGIDNIDILAAQTNFGPEGIEAKYIGPEGNQIQDGFKEAYIRLFLRSGYRVVYIGNGISDTSPAKQAHHIFATGELLAYCKQTNLDCTPFVDLGDVVRGLALLP</sequence>
<dbReference type="NCBIfam" id="TIGR01488">
    <property type="entry name" value="HAD-SF-IB"/>
    <property type="match status" value="1"/>
</dbReference>
<dbReference type="PANTHER" id="PTHR43344">
    <property type="entry name" value="PHOSPHOSERINE PHOSPHATASE"/>
    <property type="match status" value="1"/>
</dbReference>
<feature type="non-terminal residue" evidence="9">
    <location>
        <position position="1"/>
    </location>
</feature>
<comment type="cofactor">
    <cofactor evidence="1">
        <name>Mg(2+)</name>
        <dbReference type="ChEBI" id="CHEBI:18420"/>
    </cofactor>
</comment>
<evidence type="ECO:0000256" key="5">
    <source>
        <dbReference type="ARBA" id="ARBA00022723"/>
    </source>
</evidence>
<dbReference type="AlphaFoldDB" id="X1FUU9"/>
<comment type="pathway">
    <text evidence="2">Amino-acid biosynthesis; L-serine biosynthesis; L-serine from 3-phospho-D-glycerate: step 3/3.</text>
</comment>
<dbReference type="GO" id="GO:0005737">
    <property type="term" value="C:cytoplasm"/>
    <property type="evidence" value="ECO:0007669"/>
    <property type="project" value="TreeGrafter"/>
</dbReference>
<evidence type="ECO:0000256" key="3">
    <source>
        <dbReference type="ARBA" id="ARBA00012640"/>
    </source>
</evidence>
<evidence type="ECO:0000256" key="2">
    <source>
        <dbReference type="ARBA" id="ARBA00005135"/>
    </source>
</evidence>
<evidence type="ECO:0000256" key="7">
    <source>
        <dbReference type="ARBA" id="ARBA00022842"/>
    </source>
</evidence>
<dbReference type="Gene3D" id="3.90.1470.20">
    <property type="match status" value="1"/>
</dbReference>
<dbReference type="Pfam" id="PF12710">
    <property type="entry name" value="HAD"/>
    <property type="match status" value="1"/>
</dbReference>
<keyword evidence="4" id="KW-0028">Amino-acid biosynthesis</keyword>
<dbReference type="InterPro" id="IPR050582">
    <property type="entry name" value="HAD-like_SerB"/>
</dbReference>
<dbReference type="GO" id="GO:0000287">
    <property type="term" value="F:magnesium ion binding"/>
    <property type="evidence" value="ECO:0007669"/>
    <property type="project" value="TreeGrafter"/>
</dbReference>
<keyword evidence="6" id="KW-0378">Hydrolase</keyword>
<dbReference type="InterPro" id="IPR036412">
    <property type="entry name" value="HAD-like_sf"/>
</dbReference>
<evidence type="ECO:0000256" key="4">
    <source>
        <dbReference type="ARBA" id="ARBA00022605"/>
    </source>
</evidence>
<keyword evidence="7" id="KW-0460">Magnesium</keyword>
<protein>
    <recommendedName>
        <fullName evidence="3">phosphoserine phosphatase</fullName>
        <ecNumber evidence="3">3.1.3.3</ecNumber>
    </recommendedName>
</protein>
<keyword evidence="5" id="KW-0479">Metal-binding</keyword>
<dbReference type="Gene3D" id="3.40.50.1000">
    <property type="entry name" value="HAD superfamily/HAD-like"/>
    <property type="match status" value="1"/>
</dbReference>
<reference evidence="9" key="1">
    <citation type="journal article" date="2014" name="Front. Microbiol.">
        <title>High frequency of phylogenetically diverse reductive dehalogenase-homologous genes in deep subseafloor sedimentary metagenomes.</title>
        <authorList>
            <person name="Kawai M."/>
            <person name="Futagami T."/>
            <person name="Toyoda A."/>
            <person name="Takaki Y."/>
            <person name="Nishi S."/>
            <person name="Hori S."/>
            <person name="Arai W."/>
            <person name="Tsubouchi T."/>
            <person name="Morono Y."/>
            <person name="Uchiyama I."/>
            <person name="Ito T."/>
            <person name="Fujiyama A."/>
            <person name="Inagaki F."/>
            <person name="Takami H."/>
        </authorList>
    </citation>
    <scope>NUCLEOTIDE SEQUENCE</scope>
    <source>
        <strain evidence="9">Expedition CK06-06</strain>
    </source>
</reference>
<accession>X1FUU9</accession>
<dbReference type="GO" id="GO:0006564">
    <property type="term" value="P:L-serine biosynthetic process"/>
    <property type="evidence" value="ECO:0007669"/>
    <property type="project" value="UniProtKB-KW"/>
</dbReference>
<dbReference type="PANTHER" id="PTHR43344:SF2">
    <property type="entry name" value="PHOSPHOSERINE PHOSPHATASE"/>
    <property type="match status" value="1"/>
</dbReference>
<proteinExistence type="predicted"/>